<dbReference type="CDD" id="cd01647">
    <property type="entry name" value="RT_LTR"/>
    <property type="match status" value="1"/>
</dbReference>
<evidence type="ECO:0000256" key="1">
    <source>
        <dbReference type="SAM" id="MobiDB-lite"/>
    </source>
</evidence>
<gene>
    <name evidence="3" type="ORF">VitviT2T_018490</name>
</gene>
<accession>A0ABY9CXL1</accession>
<dbReference type="InterPro" id="IPR043128">
    <property type="entry name" value="Rev_trsase/Diguanyl_cyclase"/>
</dbReference>
<feature type="domain" description="Reverse transcriptase" evidence="2">
    <location>
        <begin position="2"/>
        <end position="119"/>
    </location>
</feature>
<dbReference type="InterPro" id="IPR043502">
    <property type="entry name" value="DNA/RNA_pol_sf"/>
</dbReference>
<reference evidence="3 4" key="1">
    <citation type="journal article" date="2023" name="Hortic Res">
        <title>The complete reference genome for grapevine (Vitis vinifera L.) genetics and breeding.</title>
        <authorList>
            <person name="Shi X."/>
            <person name="Cao S."/>
            <person name="Wang X."/>
            <person name="Huang S."/>
            <person name="Wang Y."/>
            <person name="Liu Z."/>
            <person name="Liu W."/>
            <person name="Leng X."/>
            <person name="Peng Y."/>
            <person name="Wang N."/>
            <person name="Wang Y."/>
            <person name="Ma Z."/>
            <person name="Xu X."/>
            <person name="Zhang F."/>
            <person name="Xue H."/>
            <person name="Zhong H."/>
            <person name="Wang Y."/>
            <person name="Zhang K."/>
            <person name="Velt A."/>
            <person name="Avia K."/>
            <person name="Holtgrawe D."/>
            <person name="Grimplet J."/>
            <person name="Matus J.T."/>
            <person name="Ware D."/>
            <person name="Wu X."/>
            <person name="Wang H."/>
            <person name="Liu C."/>
            <person name="Fang Y."/>
            <person name="Rustenholz C."/>
            <person name="Cheng Z."/>
            <person name="Xiao H."/>
            <person name="Zhou Y."/>
        </authorList>
    </citation>
    <scope>NUCLEOTIDE SEQUENCE [LARGE SCALE GENOMIC DNA]</scope>
    <source>
        <strain evidence="4">cv. Pinot noir / PN40024</strain>
        <tissue evidence="3">Leaf</tissue>
    </source>
</reference>
<protein>
    <recommendedName>
        <fullName evidence="2">Reverse transcriptase domain-containing protein</fullName>
    </recommendedName>
</protein>
<dbReference type="SUPFAM" id="SSF56672">
    <property type="entry name" value="DNA/RNA polymerases"/>
    <property type="match status" value="1"/>
</dbReference>
<dbReference type="EMBL" id="CP126659">
    <property type="protein sequence ID" value="WKA00100.1"/>
    <property type="molecule type" value="Genomic_DNA"/>
</dbReference>
<feature type="compositionally biased region" description="Polar residues" evidence="1">
    <location>
        <begin position="153"/>
        <end position="163"/>
    </location>
</feature>
<evidence type="ECO:0000259" key="2">
    <source>
        <dbReference type="Pfam" id="PF00078"/>
    </source>
</evidence>
<dbReference type="Proteomes" id="UP001227230">
    <property type="component" value="Chromosome 12"/>
</dbReference>
<feature type="region of interest" description="Disordered" evidence="1">
    <location>
        <begin position="141"/>
        <end position="163"/>
    </location>
</feature>
<proteinExistence type="predicted"/>
<dbReference type="PANTHER" id="PTHR24559:SF457">
    <property type="entry name" value="RNA-DIRECTED DNA POLYMERASE HOMOLOG"/>
    <property type="match status" value="1"/>
</dbReference>
<organism evidence="3 4">
    <name type="scientific">Vitis vinifera</name>
    <name type="common">Grape</name>
    <dbReference type="NCBI Taxonomy" id="29760"/>
    <lineage>
        <taxon>Eukaryota</taxon>
        <taxon>Viridiplantae</taxon>
        <taxon>Streptophyta</taxon>
        <taxon>Embryophyta</taxon>
        <taxon>Tracheophyta</taxon>
        <taxon>Spermatophyta</taxon>
        <taxon>Magnoliopsida</taxon>
        <taxon>eudicotyledons</taxon>
        <taxon>Gunneridae</taxon>
        <taxon>Pentapetalae</taxon>
        <taxon>rosids</taxon>
        <taxon>Vitales</taxon>
        <taxon>Vitaceae</taxon>
        <taxon>Viteae</taxon>
        <taxon>Vitis</taxon>
    </lineage>
</organism>
<evidence type="ECO:0000313" key="3">
    <source>
        <dbReference type="EMBL" id="WKA00100.1"/>
    </source>
</evidence>
<dbReference type="PANTHER" id="PTHR24559">
    <property type="entry name" value="TRANSPOSON TY3-I GAG-POL POLYPROTEIN"/>
    <property type="match status" value="1"/>
</dbReference>
<dbReference type="Gene3D" id="3.10.10.10">
    <property type="entry name" value="HIV Type 1 Reverse Transcriptase, subunit A, domain 1"/>
    <property type="match status" value="1"/>
</dbReference>
<sequence length="163" mass="18928">MLSFMDGFSGYSQVLMALEDMEKMSFITEWGTYCYRVMPFGLKNAGATYQRAATTLFHDMMHRDVEVYVDDMIVKSQDRPDHLAALKRFFERIRQFRLRLNPKKCTFRVTSGKLLGYIVSERGIEGDPDKIRVILDMRAPRTKRERSEASWVDFSTSADSSPD</sequence>
<dbReference type="Pfam" id="PF00078">
    <property type="entry name" value="RVT_1"/>
    <property type="match status" value="1"/>
</dbReference>
<name>A0ABY9CXL1_VITVI</name>
<keyword evidence="4" id="KW-1185">Reference proteome</keyword>
<dbReference type="Gene3D" id="3.30.70.270">
    <property type="match status" value="1"/>
</dbReference>
<dbReference type="InterPro" id="IPR000477">
    <property type="entry name" value="RT_dom"/>
</dbReference>
<evidence type="ECO:0000313" key="4">
    <source>
        <dbReference type="Proteomes" id="UP001227230"/>
    </source>
</evidence>
<dbReference type="InterPro" id="IPR053134">
    <property type="entry name" value="RNA-dir_DNA_polymerase"/>
</dbReference>